<evidence type="ECO:0000313" key="8">
    <source>
        <dbReference type="Proteomes" id="UP000245946"/>
    </source>
</evidence>
<dbReference type="Pfam" id="PF10270">
    <property type="entry name" value="MMgT"/>
    <property type="match status" value="1"/>
</dbReference>
<keyword evidence="5 6" id="KW-0472">Membrane</keyword>
<proteinExistence type="inferred from homology"/>
<dbReference type="InterPro" id="IPR053279">
    <property type="entry name" value="EMC_subunit"/>
</dbReference>
<name>A0A316ZHE1_9BASI</name>
<feature type="transmembrane region" description="Helical" evidence="6">
    <location>
        <begin position="52"/>
        <end position="74"/>
    </location>
</feature>
<organism evidence="7 8">
    <name type="scientific">Tilletiopsis washingtonensis</name>
    <dbReference type="NCBI Taxonomy" id="58919"/>
    <lineage>
        <taxon>Eukaryota</taxon>
        <taxon>Fungi</taxon>
        <taxon>Dikarya</taxon>
        <taxon>Basidiomycota</taxon>
        <taxon>Ustilaginomycotina</taxon>
        <taxon>Exobasidiomycetes</taxon>
        <taxon>Entylomatales</taxon>
        <taxon>Entylomatales incertae sedis</taxon>
        <taxon>Tilletiopsis</taxon>
    </lineage>
</organism>
<comment type="similarity">
    <text evidence="2">Belongs to the membrane magnesium transporter (TC 1.A.67) family.</text>
</comment>
<evidence type="ECO:0000256" key="3">
    <source>
        <dbReference type="ARBA" id="ARBA00022692"/>
    </source>
</evidence>
<feature type="transmembrane region" description="Helical" evidence="6">
    <location>
        <begin position="12"/>
        <end position="32"/>
    </location>
</feature>
<evidence type="ECO:0000256" key="6">
    <source>
        <dbReference type="SAM" id="Phobius"/>
    </source>
</evidence>
<keyword evidence="3 6" id="KW-0812">Transmembrane</keyword>
<evidence type="ECO:0000256" key="4">
    <source>
        <dbReference type="ARBA" id="ARBA00022989"/>
    </source>
</evidence>
<dbReference type="PANTHER" id="PTHR28144">
    <property type="entry name" value="ER MEMBRANE PROTEIN COMPLEX SUBUNIT 5"/>
    <property type="match status" value="1"/>
</dbReference>
<protein>
    <recommendedName>
        <fullName evidence="9">Magnesium transporter</fullName>
    </recommendedName>
</protein>
<dbReference type="Proteomes" id="UP000245946">
    <property type="component" value="Unassembled WGS sequence"/>
</dbReference>
<evidence type="ECO:0000256" key="5">
    <source>
        <dbReference type="ARBA" id="ARBA00023136"/>
    </source>
</evidence>
<dbReference type="GO" id="GO:0072546">
    <property type="term" value="C:EMC complex"/>
    <property type="evidence" value="ECO:0007669"/>
    <property type="project" value="TreeGrafter"/>
</dbReference>
<comment type="subcellular location">
    <subcellularLocation>
        <location evidence="1">Endomembrane system</location>
        <topology evidence="1">Multi-pass membrane protein</topology>
    </subcellularLocation>
</comment>
<dbReference type="RefSeq" id="XP_025601449.1">
    <property type="nucleotide sequence ID" value="XM_025741282.1"/>
</dbReference>
<dbReference type="GO" id="GO:0034975">
    <property type="term" value="P:protein folding in endoplasmic reticulum"/>
    <property type="evidence" value="ECO:0007669"/>
    <property type="project" value="TreeGrafter"/>
</dbReference>
<dbReference type="GeneID" id="37268826"/>
<gene>
    <name evidence="7" type="ORF">FA09DRAFT_327127</name>
</gene>
<dbReference type="OrthoDB" id="44756at2759"/>
<dbReference type="EMBL" id="KZ819283">
    <property type="protein sequence ID" value="PWO01171.1"/>
    <property type="molecule type" value="Genomic_DNA"/>
</dbReference>
<keyword evidence="8" id="KW-1185">Reference proteome</keyword>
<evidence type="ECO:0008006" key="9">
    <source>
        <dbReference type="Google" id="ProtNLM"/>
    </source>
</evidence>
<evidence type="ECO:0000256" key="1">
    <source>
        <dbReference type="ARBA" id="ARBA00004127"/>
    </source>
</evidence>
<keyword evidence="4 6" id="KW-1133">Transmembrane helix</keyword>
<evidence type="ECO:0000313" key="7">
    <source>
        <dbReference type="EMBL" id="PWO01171.1"/>
    </source>
</evidence>
<dbReference type="AlphaFoldDB" id="A0A316ZHE1"/>
<accession>A0A316ZHE1</accession>
<dbReference type="STRING" id="58919.A0A316ZHE1"/>
<sequence length="111" mass="11827">MPAVEKPASSWLGRELLFVGALVFMHAAWSVYENVAVRKSLGLESAAVPIDMTIEAVVALLLIAGGLMLGSAPLREITWASEYRSRTIADVDARSSFATLNHRGPAIFGAA</sequence>
<evidence type="ECO:0000256" key="2">
    <source>
        <dbReference type="ARBA" id="ARBA00006109"/>
    </source>
</evidence>
<reference evidence="7 8" key="1">
    <citation type="journal article" date="2018" name="Mol. Biol. Evol.">
        <title>Broad Genomic Sampling Reveals a Smut Pathogenic Ancestry of the Fungal Clade Ustilaginomycotina.</title>
        <authorList>
            <person name="Kijpornyongpan T."/>
            <person name="Mondo S.J."/>
            <person name="Barry K."/>
            <person name="Sandor L."/>
            <person name="Lee J."/>
            <person name="Lipzen A."/>
            <person name="Pangilinan J."/>
            <person name="LaButti K."/>
            <person name="Hainaut M."/>
            <person name="Henrissat B."/>
            <person name="Grigoriev I.V."/>
            <person name="Spatafora J.W."/>
            <person name="Aime M.C."/>
        </authorList>
    </citation>
    <scope>NUCLEOTIDE SEQUENCE [LARGE SCALE GENOMIC DNA]</scope>
    <source>
        <strain evidence="7 8">MCA 4186</strain>
    </source>
</reference>
<dbReference type="InterPro" id="IPR018937">
    <property type="entry name" value="MMgT"/>
</dbReference>
<dbReference type="PANTHER" id="PTHR28144:SF1">
    <property type="entry name" value="ER MEMBRANE PROTEIN COMPLEX SUBUNIT 5"/>
    <property type="match status" value="1"/>
</dbReference>